<evidence type="ECO:0000313" key="2">
    <source>
        <dbReference type="Proteomes" id="UP000078541"/>
    </source>
</evidence>
<keyword evidence="2" id="KW-1185">Reference proteome</keyword>
<proteinExistence type="predicted"/>
<organism evidence="1 2">
    <name type="scientific">Trachymyrmex septentrionalis</name>
    <dbReference type="NCBI Taxonomy" id="34720"/>
    <lineage>
        <taxon>Eukaryota</taxon>
        <taxon>Metazoa</taxon>
        <taxon>Ecdysozoa</taxon>
        <taxon>Arthropoda</taxon>
        <taxon>Hexapoda</taxon>
        <taxon>Insecta</taxon>
        <taxon>Pterygota</taxon>
        <taxon>Neoptera</taxon>
        <taxon>Endopterygota</taxon>
        <taxon>Hymenoptera</taxon>
        <taxon>Apocrita</taxon>
        <taxon>Aculeata</taxon>
        <taxon>Formicoidea</taxon>
        <taxon>Formicidae</taxon>
        <taxon>Myrmicinae</taxon>
        <taxon>Trachymyrmex</taxon>
    </lineage>
</organism>
<dbReference type="EMBL" id="KQ981993">
    <property type="protein sequence ID" value="KYN31060.1"/>
    <property type="molecule type" value="Genomic_DNA"/>
</dbReference>
<feature type="non-terminal residue" evidence="1">
    <location>
        <position position="1"/>
    </location>
</feature>
<protein>
    <submittedName>
        <fullName evidence="1">Uncharacterized protein</fullName>
    </submittedName>
</protein>
<evidence type="ECO:0000313" key="1">
    <source>
        <dbReference type="EMBL" id="KYN31060.1"/>
    </source>
</evidence>
<gene>
    <name evidence="1" type="ORF">ALC56_14872</name>
</gene>
<dbReference type="Proteomes" id="UP000078541">
    <property type="component" value="Unassembled WGS sequence"/>
</dbReference>
<name>A0A195ES29_9HYME</name>
<reference evidence="1 2" key="1">
    <citation type="submission" date="2016-03" db="EMBL/GenBank/DDBJ databases">
        <title>Trachymyrmex septentrionalis WGS genome.</title>
        <authorList>
            <person name="Nygaard S."/>
            <person name="Hu H."/>
            <person name="Boomsma J."/>
            <person name="Zhang G."/>
        </authorList>
    </citation>
    <scope>NUCLEOTIDE SEQUENCE [LARGE SCALE GENOMIC DNA]</scope>
    <source>
        <strain evidence="1">Tsep2-gDNA-1</strain>
        <tissue evidence="1">Whole body</tissue>
    </source>
</reference>
<dbReference type="AlphaFoldDB" id="A0A195ES29"/>
<sequence>ARRHSALGGGPLSLRITLDRSMAECRYAERTAGRAWASFLNILMRMSRADDDDDDVFGTLTRPSRYLATSPTLYLTKFENPGEALSLSSA</sequence>
<accession>A0A195ES29</accession>